<accession>A0A553PCF5</accession>
<dbReference type="InterPro" id="IPR038169">
    <property type="entry name" value="DC-UbP/UBTD2_N_sf"/>
</dbReference>
<dbReference type="OrthoDB" id="1640476at2759"/>
<dbReference type="Gene3D" id="1.20.225.20">
    <property type="entry name" value="Ub domain-containing protein, DC-UbP/UBTD2, N-terminal domain"/>
    <property type="match status" value="1"/>
</dbReference>
<evidence type="ECO:0000313" key="4">
    <source>
        <dbReference type="Proteomes" id="UP000318571"/>
    </source>
</evidence>
<feature type="compositionally biased region" description="Polar residues" evidence="1">
    <location>
        <begin position="29"/>
        <end position="41"/>
    </location>
</feature>
<feature type="region of interest" description="Disordered" evidence="1">
    <location>
        <begin position="15"/>
        <end position="48"/>
    </location>
</feature>
<dbReference type="InterPro" id="IPR039869">
    <property type="entry name" value="UBTD1/2"/>
</dbReference>
<name>A0A553PCF5_TIGCA</name>
<comment type="caution">
    <text evidence="3">The sequence shown here is derived from an EMBL/GenBank/DDBJ whole genome shotgun (WGS) entry which is preliminary data.</text>
</comment>
<feature type="domain" description="DC-UbP/UBTD2 N-terminal" evidence="2">
    <location>
        <begin position="46"/>
        <end position="147"/>
    </location>
</feature>
<dbReference type="InterPro" id="IPR032752">
    <property type="entry name" value="DC-UbP/UBTD2_N"/>
</dbReference>
<evidence type="ECO:0000313" key="3">
    <source>
        <dbReference type="EMBL" id="TRY75367.1"/>
    </source>
</evidence>
<evidence type="ECO:0000256" key="1">
    <source>
        <dbReference type="SAM" id="MobiDB-lite"/>
    </source>
</evidence>
<dbReference type="Pfam" id="PF16455">
    <property type="entry name" value="UBD"/>
    <property type="match status" value="1"/>
</dbReference>
<organism evidence="3 4">
    <name type="scientific">Tigriopus californicus</name>
    <name type="common">Marine copepod</name>
    <dbReference type="NCBI Taxonomy" id="6832"/>
    <lineage>
        <taxon>Eukaryota</taxon>
        <taxon>Metazoa</taxon>
        <taxon>Ecdysozoa</taxon>
        <taxon>Arthropoda</taxon>
        <taxon>Crustacea</taxon>
        <taxon>Multicrustacea</taxon>
        <taxon>Hexanauplia</taxon>
        <taxon>Copepoda</taxon>
        <taxon>Harpacticoida</taxon>
        <taxon>Harpacticidae</taxon>
        <taxon>Tigriopus</taxon>
    </lineage>
</organism>
<dbReference type="EMBL" id="VCGU01000005">
    <property type="protein sequence ID" value="TRY75367.1"/>
    <property type="molecule type" value="Genomic_DNA"/>
</dbReference>
<sequence length="212" mass="23169">MGNCLGLNRDLEALGGHEAHPSEPVGSRRGSTFSDSTSSAIHTHKNRPLRHEKIRWKSDIPLTDGQLKSKRDEFWDTAPAFDGKPEIWNALKAAAEAIEGPSEDFDLAQAILDGAGISLPHGSLVESYDELGTRYVIPVYCLSYPIDSKIGESARQRWFYGGRPLSDKTRVGEARVPPGHVIQCIVSDLTFDVIPSGKGSSKDGRKKSKKAD</sequence>
<reference evidence="3 4" key="1">
    <citation type="journal article" date="2018" name="Nat. Ecol. Evol.">
        <title>Genomic signatures of mitonuclear coevolution across populations of Tigriopus californicus.</title>
        <authorList>
            <person name="Barreto F.S."/>
            <person name="Watson E.T."/>
            <person name="Lima T.G."/>
            <person name="Willett C.S."/>
            <person name="Edmands S."/>
            <person name="Li W."/>
            <person name="Burton R.S."/>
        </authorList>
    </citation>
    <scope>NUCLEOTIDE SEQUENCE [LARGE SCALE GENOMIC DNA]</scope>
    <source>
        <strain evidence="3 4">San Diego</strain>
    </source>
</reference>
<dbReference type="AlphaFoldDB" id="A0A553PCF5"/>
<gene>
    <name evidence="3" type="ORF">TCAL_00762</name>
</gene>
<dbReference type="PANTHER" id="PTHR13609">
    <property type="entry name" value="UBIQUITIN DOMAIN CONTAINING 1 PROTEIN-RELATED"/>
    <property type="match status" value="1"/>
</dbReference>
<keyword evidence="4" id="KW-1185">Reference proteome</keyword>
<dbReference type="Proteomes" id="UP000318571">
    <property type="component" value="Chromosome 2"/>
</dbReference>
<proteinExistence type="predicted"/>
<protein>
    <recommendedName>
        <fullName evidence="2">DC-UbP/UBTD2 N-terminal domain-containing protein</fullName>
    </recommendedName>
</protein>
<evidence type="ECO:0000259" key="2">
    <source>
        <dbReference type="Pfam" id="PF16455"/>
    </source>
</evidence>